<dbReference type="Proteomes" id="UP000095283">
    <property type="component" value="Unplaced"/>
</dbReference>
<evidence type="ECO:0000313" key="4">
    <source>
        <dbReference type="Proteomes" id="UP000095283"/>
    </source>
</evidence>
<feature type="domain" description="ShKT" evidence="3">
    <location>
        <begin position="76"/>
        <end position="112"/>
    </location>
</feature>
<dbReference type="WBParaSite" id="Hba_06668">
    <property type="protein sequence ID" value="Hba_06668"/>
    <property type="gene ID" value="Hba_06668"/>
</dbReference>
<feature type="compositionally biased region" description="Pro residues" evidence="2">
    <location>
        <begin position="36"/>
        <end position="45"/>
    </location>
</feature>
<evidence type="ECO:0000256" key="1">
    <source>
        <dbReference type="PROSITE-ProRule" id="PRU01005"/>
    </source>
</evidence>
<comment type="caution">
    <text evidence="1">Lacks conserved residue(s) required for the propagation of feature annotation.</text>
</comment>
<organism evidence="4 5">
    <name type="scientific">Heterorhabditis bacteriophora</name>
    <name type="common">Entomopathogenic nematode worm</name>
    <dbReference type="NCBI Taxonomy" id="37862"/>
    <lineage>
        <taxon>Eukaryota</taxon>
        <taxon>Metazoa</taxon>
        <taxon>Ecdysozoa</taxon>
        <taxon>Nematoda</taxon>
        <taxon>Chromadorea</taxon>
        <taxon>Rhabditida</taxon>
        <taxon>Rhabditina</taxon>
        <taxon>Rhabditomorpha</taxon>
        <taxon>Strongyloidea</taxon>
        <taxon>Heterorhabditidae</taxon>
        <taxon>Heterorhabditis</taxon>
    </lineage>
</organism>
<dbReference type="InterPro" id="IPR003582">
    <property type="entry name" value="ShKT_dom"/>
</dbReference>
<accession>A0A1I7WNE1</accession>
<sequence length="125" mass="14290">MNSPSVPDWSVDSTTQLSTLETDIEISDEDSVVHRPTPPSSPPTFNPDMTTQAWSPTTDFAFYTNTKPVSFKDPSCRDMRYSCAFWLKHNRKVCFEQLSFMRAQCAFTCRFCTPHANFRESDSIS</sequence>
<reference evidence="5" key="1">
    <citation type="submission" date="2016-11" db="UniProtKB">
        <authorList>
            <consortium name="WormBaseParasite"/>
        </authorList>
    </citation>
    <scope>IDENTIFICATION</scope>
</reference>
<evidence type="ECO:0000259" key="3">
    <source>
        <dbReference type="PROSITE" id="PS51670"/>
    </source>
</evidence>
<evidence type="ECO:0000256" key="2">
    <source>
        <dbReference type="SAM" id="MobiDB-lite"/>
    </source>
</evidence>
<protein>
    <submittedName>
        <fullName evidence="5">ShKT domain-containing protein</fullName>
    </submittedName>
</protein>
<dbReference type="AlphaFoldDB" id="A0A1I7WNE1"/>
<name>A0A1I7WNE1_HETBA</name>
<proteinExistence type="predicted"/>
<keyword evidence="4" id="KW-1185">Reference proteome</keyword>
<dbReference type="PROSITE" id="PS51670">
    <property type="entry name" value="SHKT"/>
    <property type="match status" value="1"/>
</dbReference>
<dbReference type="Pfam" id="PF01549">
    <property type="entry name" value="ShK"/>
    <property type="match status" value="1"/>
</dbReference>
<dbReference type="SMART" id="SM00254">
    <property type="entry name" value="ShKT"/>
    <property type="match status" value="1"/>
</dbReference>
<evidence type="ECO:0000313" key="5">
    <source>
        <dbReference type="WBParaSite" id="Hba_06668"/>
    </source>
</evidence>
<feature type="region of interest" description="Disordered" evidence="2">
    <location>
        <begin position="25"/>
        <end position="49"/>
    </location>
</feature>